<dbReference type="RefSeq" id="WP_377385889.1">
    <property type="nucleotide sequence ID" value="NZ_JBHUIX010000002.1"/>
</dbReference>
<dbReference type="EMBL" id="JBHUIX010000002">
    <property type="protein sequence ID" value="MFD2172675.1"/>
    <property type="molecule type" value="Genomic_DNA"/>
</dbReference>
<evidence type="ECO:0000256" key="5">
    <source>
        <dbReference type="ARBA" id="ARBA00022989"/>
    </source>
</evidence>
<feature type="transmembrane region" description="Helical" evidence="11">
    <location>
        <begin position="235"/>
        <end position="254"/>
    </location>
</feature>
<evidence type="ECO:0000256" key="9">
    <source>
        <dbReference type="ARBA" id="ARBA00023201"/>
    </source>
</evidence>
<feature type="transmembrane region" description="Helical" evidence="11">
    <location>
        <begin position="6"/>
        <end position="28"/>
    </location>
</feature>
<feature type="transmembrane region" description="Helical" evidence="11">
    <location>
        <begin position="153"/>
        <end position="172"/>
    </location>
</feature>
<keyword evidence="2" id="KW-0813">Transport</keyword>
<feature type="transmembrane region" description="Helical" evidence="11">
    <location>
        <begin position="304"/>
        <end position="322"/>
    </location>
</feature>
<keyword evidence="7" id="KW-0406">Ion transport</keyword>
<proteinExistence type="inferred from homology"/>
<dbReference type="PANTHER" id="PTHR43269:SF2">
    <property type="entry name" value="SODIUM_PROTON ANTIPORTER 1-RELATED"/>
    <property type="match status" value="1"/>
</dbReference>
<name>A0ABW5A3V0_9RHOB</name>
<protein>
    <submittedName>
        <fullName evidence="13">Sodium:proton antiporter NhaD</fullName>
    </submittedName>
</protein>
<feature type="domain" description="Citrate transporter-like" evidence="12">
    <location>
        <begin position="23"/>
        <end position="379"/>
    </location>
</feature>
<dbReference type="Pfam" id="PF03600">
    <property type="entry name" value="CitMHS"/>
    <property type="match status" value="1"/>
</dbReference>
<comment type="caution">
    <text evidence="13">The sequence shown here is derived from an EMBL/GenBank/DDBJ whole genome shotgun (WGS) entry which is preliminary data.</text>
</comment>
<dbReference type="Proteomes" id="UP001597413">
    <property type="component" value="Unassembled WGS sequence"/>
</dbReference>
<evidence type="ECO:0000256" key="6">
    <source>
        <dbReference type="ARBA" id="ARBA00023053"/>
    </source>
</evidence>
<comment type="subcellular location">
    <subcellularLocation>
        <location evidence="1">Membrane</location>
        <topology evidence="1">Multi-pass membrane protein</topology>
    </subcellularLocation>
</comment>
<evidence type="ECO:0000256" key="11">
    <source>
        <dbReference type="SAM" id="Phobius"/>
    </source>
</evidence>
<evidence type="ECO:0000256" key="10">
    <source>
        <dbReference type="ARBA" id="ARBA00025753"/>
    </source>
</evidence>
<evidence type="ECO:0000259" key="12">
    <source>
        <dbReference type="Pfam" id="PF03600"/>
    </source>
</evidence>
<evidence type="ECO:0000256" key="8">
    <source>
        <dbReference type="ARBA" id="ARBA00023136"/>
    </source>
</evidence>
<dbReference type="NCBIfam" id="NF038006">
    <property type="entry name" value="NhaD_1"/>
    <property type="match status" value="2"/>
</dbReference>
<keyword evidence="6" id="KW-0915">Sodium</keyword>
<keyword evidence="5 11" id="KW-1133">Transmembrane helix</keyword>
<keyword evidence="8 11" id="KW-0472">Membrane</keyword>
<dbReference type="InterPro" id="IPR045016">
    <property type="entry name" value="NhaD-like"/>
</dbReference>
<accession>A0ABW5A3V0</accession>
<dbReference type="InterPro" id="IPR004680">
    <property type="entry name" value="Cit_transptr-like_dom"/>
</dbReference>
<feature type="transmembrane region" description="Helical" evidence="11">
    <location>
        <begin position="411"/>
        <end position="429"/>
    </location>
</feature>
<feature type="transmembrane region" description="Helical" evidence="11">
    <location>
        <begin position="115"/>
        <end position="147"/>
    </location>
</feature>
<dbReference type="PANTHER" id="PTHR43269">
    <property type="entry name" value="SODIUM/PROTON ANTIPORTER 1-RELATED"/>
    <property type="match status" value="1"/>
</dbReference>
<feature type="transmembrane region" description="Helical" evidence="11">
    <location>
        <begin position="40"/>
        <end position="58"/>
    </location>
</feature>
<evidence type="ECO:0000256" key="3">
    <source>
        <dbReference type="ARBA" id="ARBA00022449"/>
    </source>
</evidence>
<gene>
    <name evidence="13" type="primary">nhaD</name>
    <name evidence="13" type="ORF">ACFSM0_01095</name>
</gene>
<evidence type="ECO:0000256" key="2">
    <source>
        <dbReference type="ARBA" id="ARBA00022448"/>
    </source>
</evidence>
<keyword evidence="9" id="KW-0739">Sodium transport</keyword>
<evidence type="ECO:0000313" key="14">
    <source>
        <dbReference type="Proteomes" id="UP001597413"/>
    </source>
</evidence>
<feature type="transmembrane region" description="Helical" evidence="11">
    <location>
        <begin position="193"/>
        <end position="215"/>
    </location>
</feature>
<reference evidence="14" key="1">
    <citation type="journal article" date="2019" name="Int. J. Syst. Evol. Microbiol.">
        <title>The Global Catalogue of Microorganisms (GCM) 10K type strain sequencing project: providing services to taxonomists for standard genome sequencing and annotation.</title>
        <authorList>
            <consortium name="The Broad Institute Genomics Platform"/>
            <consortium name="The Broad Institute Genome Sequencing Center for Infectious Disease"/>
            <person name="Wu L."/>
            <person name="Ma J."/>
        </authorList>
    </citation>
    <scope>NUCLEOTIDE SEQUENCE [LARGE SCALE GENOMIC DNA]</scope>
    <source>
        <strain evidence="14">CCUG 55131</strain>
    </source>
</reference>
<comment type="similarity">
    <text evidence="10">Belongs to the NhaD Na(+)/H(+) (TC 2.A.62) antiporter family.</text>
</comment>
<keyword evidence="14" id="KW-1185">Reference proteome</keyword>
<organism evidence="13 14">
    <name type="scientific">Rhodobacter lacus</name>
    <dbReference type="NCBI Taxonomy" id="1641972"/>
    <lineage>
        <taxon>Bacteria</taxon>
        <taxon>Pseudomonadati</taxon>
        <taxon>Pseudomonadota</taxon>
        <taxon>Alphaproteobacteria</taxon>
        <taxon>Rhodobacterales</taxon>
        <taxon>Rhodobacter group</taxon>
        <taxon>Rhodobacter</taxon>
    </lineage>
</organism>
<evidence type="ECO:0000256" key="7">
    <source>
        <dbReference type="ARBA" id="ARBA00023065"/>
    </source>
</evidence>
<keyword evidence="4 11" id="KW-0812">Transmembrane</keyword>
<keyword evidence="3" id="KW-0050">Antiport</keyword>
<evidence type="ECO:0000313" key="13">
    <source>
        <dbReference type="EMBL" id="MFD2172675.1"/>
    </source>
</evidence>
<sequence>MHELNLTGSFFGILSVLIFLGAYVLVIFEESTHMRKSKPVMLAAGLIWTLIGIAYAMNDMSDVAHEHATFIVEEYGELFLFLLVAITYVNTMEERRVFDALRAKLVGIGLSYRKLFWLTGILAFFLSGVLDNLTTALVMGAVVVAVGRTSMKFVTAGCVNIVVAANAGGAFTPFGDITTLMVWQKGVIEFFEFFVLLLPSLVNWGLPALIMSFAVPHDVPPPTTDNARMKPGGAVVVWLFAATIITAISFKNFLHLPPAMGMMMGLGYMQIFTYFLTRKGKRLQREELVLDSFKQFERVEWDTLLFFFGIIFAVGGLGVLGYLDMLSTTLYEGLGPTPANMILGALSAVVDNIPLMFAVLTMDPQMSHGDWLTITLTCGVGGSLLSIGSAAGVALMGQARGLYTFSGHLKWTWAIALGYFASIGVHLLINSHHFEVMARVH</sequence>
<feature type="transmembrane region" description="Helical" evidence="11">
    <location>
        <begin position="342"/>
        <end position="360"/>
    </location>
</feature>
<evidence type="ECO:0000256" key="1">
    <source>
        <dbReference type="ARBA" id="ARBA00004141"/>
    </source>
</evidence>
<feature type="transmembrane region" description="Helical" evidence="11">
    <location>
        <begin position="372"/>
        <end position="399"/>
    </location>
</feature>
<evidence type="ECO:0000256" key="4">
    <source>
        <dbReference type="ARBA" id="ARBA00022692"/>
    </source>
</evidence>